<proteinExistence type="predicted"/>
<sequence length="450" mass="50681">MPGVVPGLADISIRVFADGVNKVTIQPQKQDKDRKSKSPPPDVAESVQGETNLFSAQLWLMDFGSYNLDIKIYQGQRVERTSIPVNSIATKVAVMNQATSSVLWVLLGVLFFGGINIIRVGYKDSTEPPGTEPDKTKRKRSYIVTAITLLFFSAIIYGGKNWWDKIDLAYQQNIFQSLDNKVDILNNGQADYISVEIVDELWVQDRIADLIPDHGKIMHMYIISDTYEQLAHIHPTRTDDRNVFIVKMPPFENGTYHLYMDITHETGFSHTMTNTFTYNTENTIYDPTILTVERDPDDSWMLNTNEDRITWKGKQPAYNAGDDIALQFKVSNNGTPAVLEPYISMGGHAALLKNDRSVFVHLHPIGTISMASQEMFQKNYTQGVLNREEICFFGFADDSTGNYFNSNTSPNGEVNFPAIELGTPGNYAIWVQVKSAGEVITQKFDFEVIL</sequence>
<feature type="region of interest" description="Disordered" evidence="1">
    <location>
        <begin position="27"/>
        <end position="46"/>
    </location>
</feature>
<keyword evidence="2" id="KW-0812">Transmembrane</keyword>
<feature type="transmembrane region" description="Helical" evidence="2">
    <location>
        <begin position="142"/>
        <end position="163"/>
    </location>
</feature>
<evidence type="ECO:0000313" key="3">
    <source>
        <dbReference type="EMBL" id="CUV08402.1"/>
    </source>
</evidence>
<protein>
    <submittedName>
        <fullName evidence="3">Secreted protein</fullName>
    </submittedName>
</protein>
<keyword evidence="2" id="KW-1133">Transmembrane helix</keyword>
<organism evidence="3">
    <name type="scientific">hydrothermal vent metagenome</name>
    <dbReference type="NCBI Taxonomy" id="652676"/>
    <lineage>
        <taxon>unclassified sequences</taxon>
        <taxon>metagenomes</taxon>
        <taxon>ecological metagenomes</taxon>
    </lineage>
</organism>
<dbReference type="AlphaFoldDB" id="A0A160VDX8"/>
<keyword evidence="2" id="KW-0472">Membrane</keyword>
<name>A0A160VDX8_9ZZZZ</name>
<accession>A0A160VDX8</accession>
<dbReference type="EMBL" id="FAXC01000062">
    <property type="protein sequence ID" value="CUV08402.1"/>
    <property type="molecule type" value="Genomic_DNA"/>
</dbReference>
<gene>
    <name evidence="3" type="ORF">MGWOODY_Mmi544</name>
</gene>
<evidence type="ECO:0000256" key="1">
    <source>
        <dbReference type="SAM" id="MobiDB-lite"/>
    </source>
</evidence>
<feature type="transmembrane region" description="Helical" evidence="2">
    <location>
        <begin position="102"/>
        <end position="122"/>
    </location>
</feature>
<reference evidence="3" key="1">
    <citation type="submission" date="2015-10" db="EMBL/GenBank/DDBJ databases">
        <authorList>
            <person name="Gilbert D.G."/>
        </authorList>
    </citation>
    <scope>NUCLEOTIDE SEQUENCE</scope>
</reference>
<evidence type="ECO:0000256" key="2">
    <source>
        <dbReference type="SAM" id="Phobius"/>
    </source>
</evidence>